<dbReference type="AlphaFoldDB" id="A0A484KXD5"/>
<dbReference type="Proteomes" id="UP000595140">
    <property type="component" value="Unassembled WGS sequence"/>
</dbReference>
<organism evidence="2 3">
    <name type="scientific">Cuscuta campestris</name>
    <dbReference type="NCBI Taxonomy" id="132261"/>
    <lineage>
        <taxon>Eukaryota</taxon>
        <taxon>Viridiplantae</taxon>
        <taxon>Streptophyta</taxon>
        <taxon>Embryophyta</taxon>
        <taxon>Tracheophyta</taxon>
        <taxon>Spermatophyta</taxon>
        <taxon>Magnoliopsida</taxon>
        <taxon>eudicotyledons</taxon>
        <taxon>Gunneridae</taxon>
        <taxon>Pentapetalae</taxon>
        <taxon>asterids</taxon>
        <taxon>lamiids</taxon>
        <taxon>Solanales</taxon>
        <taxon>Convolvulaceae</taxon>
        <taxon>Cuscuteae</taxon>
        <taxon>Cuscuta</taxon>
        <taxon>Cuscuta subgen. Grammica</taxon>
        <taxon>Cuscuta sect. Cleistogrammica</taxon>
    </lineage>
</organism>
<name>A0A484KXD5_9ASTE</name>
<gene>
    <name evidence="2" type="ORF">CCAM_LOCUS11131</name>
</gene>
<proteinExistence type="predicted"/>
<feature type="compositionally biased region" description="Basic and acidic residues" evidence="1">
    <location>
        <begin position="43"/>
        <end position="60"/>
    </location>
</feature>
<dbReference type="EMBL" id="OOIL02000779">
    <property type="protein sequence ID" value="VFQ69355.1"/>
    <property type="molecule type" value="Genomic_DNA"/>
</dbReference>
<sequence length="83" mass="9335">MQTVDRRIKLRNGPRLPAERSTAASQPKSAIRSQSTTVNRRSTTVDRHGDPPFQRSEDQGRPPCQTVDRSEPTWYQSAVSLSV</sequence>
<feature type="compositionally biased region" description="Polar residues" evidence="1">
    <location>
        <begin position="22"/>
        <end position="42"/>
    </location>
</feature>
<accession>A0A484KXD5</accession>
<evidence type="ECO:0000256" key="1">
    <source>
        <dbReference type="SAM" id="MobiDB-lite"/>
    </source>
</evidence>
<feature type="region of interest" description="Disordered" evidence="1">
    <location>
        <begin position="1"/>
        <end position="83"/>
    </location>
</feature>
<evidence type="ECO:0000313" key="2">
    <source>
        <dbReference type="EMBL" id="VFQ69355.1"/>
    </source>
</evidence>
<protein>
    <submittedName>
        <fullName evidence="2">Uncharacterized protein</fullName>
    </submittedName>
</protein>
<keyword evidence="3" id="KW-1185">Reference proteome</keyword>
<evidence type="ECO:0000313" key="3">
    <source>
        <dbReference type="Proteomes" id="UP000595140"/>
    </source>
</evidence>
<feature type="compositionally biased region" description="Polar residues" evidence="1">
    <location>
        <begin position="73"/>
        <end position="83"/>
    </location>
</feature>
<reference evidence="2 3" key="1">
    <citation type="submission" date="2018-04" db="EMBL/GenBank/DDBJ databases">
        <authorList>
            <person name="Vogel A."/>
        </authorList>
    </citation>
    <scope>NUCLEOTIDE SEQUENCE [LARGE SCALE GENOMIC DNA]</scope>
</reference>